<dbReference type="InterPro" id="IPR000260">
    <property type="entry name" value="NADH4_N"/>
</dbReference>
<feature type="transmembrane region" description="Helical" evidence="17">
    <location>
        <begin position="366"/>
        <end position="391"/>
    </location>
</feature>
<evidence type="ECO:0000256" key="7">
    <source>
        <dbReference type="ARBA" id="ARBA00022660"/>
    </source>
</evidence>
<feature type="transmembrane region" description="Helical" evidence="17">
    <location>
        <begin position="263"/>
        <end position="284"/>
    </location>
</feature>
<feature type="transmembrane region" description="Helical" evidence="17">
    <location>
        <begin position="77"/>
        <end position="93"/>
    </location>
</feature>
<gene>
    <name evidence="20" type="primary">ND4</name>
</gene>
<dbReference type="GO" id="GO:0003954">
    <property type="term" value="F:NADH dehydrogenase activity"/>
    <property type="evidence" value="ECO:0007669"/>
    <property type="project" value="TreeGrafter"/>
</dbReference>
<dbReference type="EMBL" id="OQ734843">
    <property type="protein sequence ID" value="WNY36477.1"/>
    <property type="molecule type" value="Genomic_DNA"/>
</dbReference>
<dbReference type="InterPro" id="IPR001750">
    <property type="entry name" value="ND/Mrp_TM"/>
</dbReference>
<keyword evidence="6 17" id="KW-0813">Transport</keyword>
<proteinExistence type="inferred from homology"/>
<evidence type="ECO:0000256" key="17">
    <source>
        <dbReference type="RuleBase" id="RU003297"/>
    </source>
</evidence>
<evidence type="ECO:0000256" key="13">
    <source>
        <dbReference type="ARBA" id="ARBA00023075"/>
    </source>
</evidence>
<feature type="domain" description="NADH:quinone oxidoreductase/Mrp antiporter transmembrane" evidence="18">
    <location>
        <begin position="95"/>
        <end position="377"/>
    </location>
</feature>
<geneLocation type="mitochondrion" evidence="20"/>
<evidence type="ECO:0000256" key="3">
    <source>
        <dbReference type="ARBA" id="ARBA00009025"/>
    </source>
</evidence>
<keyword evidence="11 17" id="KW-1133">Transmembrane helix</keyword>
<keyword evidence="15 17" id="KW-0472">Membrane</keyword>
<keyword evidence="10 17" id="KW-0249">Electron transport</keyword>
<keyword evidence="9" id="KW-1278">Translocase</keyword>
<evidence type="ECO:0000256" key="9">
    <source>
        <dbReference type="ARBA" id="ARBA00022967"/>
    </source>
</evidence>
<protein>
    <recommendedName>
        <fullName evidence="5 17">NADH-ubiquinone oxidoreductase chain 4</fullName>
        <ecNumber evidence="4 17">7.1.1.2</ecNumber>
    </recommendedName>
</protein>
<comment type="function">
    <text evidence="17">Core subunit of the mitochondrial membrane respiratory chain NADH dehydrogenase (Complex I) which catalyzes electron transfer from NADH through the respiratory chain, using ubiquinone as an electron acceptor. Essential for the catalytic activity and assembly of complex I.</text>
</comment>
<feature type="transmembrane region" description="Helical" evidence="17">
    <location>
        <begin position="290"/>
        <end position="311"/>
    </location>
</feature>
<comment type="subcellular location">
    <subcellularLocation>
        <location evidence="2 17">Mitochondrion membrane</location>
        <topology evidence="2 17">Multi-pass membrane protein</topology>
    </subcellularLocation>
</comment>
<keyword evidence="8 17" id="KW-0812">Transmembrane</keyword>
<evidence type="ECO:0000256" key="1">
    <source>
        <dbReference type="ARBA" id="ARBA00003257"/>
    </source>
</evidence>
<dbReference type="GO" id="GO:0031966">
    <property type="term" value="C:mitochondrial membrane"/>
    <property type="evidence" value="ECO:0007669"/>
    <property type="project" value="UniProtKB-SubCell"/>
</dbReference>
<dbReference type="GO" id="GO:0015990">
    <property type="term" value="P:electron transport coupled proton transport"/>
    <property type="evidence" value="ECO:0007669"/>
    <property type="project" value="TreeGrafter"/>
</dbReference>
<dbReference type="Pfam" id="PF00361">
    <property type="entry name" value="Proton_antipo_M"/>
    <property type="match status" value="1"/>
</dbReference>
<evidence type="ECO:0000259" key="18">
    <source>
        <dbReference type="Pfam" id="PF00361"/>
    </source>
</evidence>
<feature type="transmembrane region" description="Helical" evidence="17">
    <location>
        <begin position="46"/>
        <end position="70"/>
    </location>
</feature>
<evidence type="ECO:0000256" key="12">
    <source>
        <dbReference type="ARBA" id="ARBA00023027"/>
    </source>
</evidence>
<comment type="function">
    <text evidence="1">Core subunit of the mitochondrial membrane respiratory chain NADH dehydrogenase (Complex I) that is believed to belong to the minimal assembly required for catalysis. Complex I functions in the transfer of electrons from NADH to the respiratory chain. The immediate electron acceptor for the enzyme is believed to be ubiquinone.</text>
</comment>
<feature type="transmembrane region" description="Helical" evidence="17">
    <location>
        <begin position="170"/>
        <end position="193"/>
    </location>
</feature>
<reference evidence="20" key="1">
    <citation type="submission" date="2023-04" db="EMBL/GenBank/DDBJ databases">
        <authorList>
            <person name="Liang L."/>
        </authorList>
    </citation>
    <scope>NUCLEOTIDE SEQUENCE</scope>
</reference>
<sequence>MTELLLISTIFYLSNSNMFMNLMMLFLLLFYFIFNFNNLSLFINKSFIFLDQISIIMIILSLWIIILMILSSKFSKFKMFTYSFLLINLILSFSASNMIFFYIFFEITLIPMTLIIFIWGNQMERSQAGIYMFTYTLFGSLPLLLIIIIMNNNLNLSFFYLSFLSIKFNFFPMIFLLLAFLIKLPMYFFHLWLPKAHVEAPVMGSMILAGIMLKLGGYGLYRIFYFINWNSIKFLENSLFSISLISSIIISLICLAQIDFKILIAYSSVCHMSLLISSIISGSYWSENGFILLMLSHGLCSSGLFCVANMYYERFFSRNMMILKGMIQIFPSMSLFWFILCVFNMSAPPSLNLFSEILILGSIMKYSIISFPFLILISFLSGFYSIILFILPQHGKFFSMKSIMNMKSNDFLLGILHITPLITYIFNINIFLSS</sequence>
<evidence type="ECO:0000256" key="15">
    <source>
        <dbReference type="ARBA" id="ARBA00023136"/>
    </source>
</evidence>
<evidence type="ECO:0000256" key="10">
    <source>
        <dbReference type="ARBA" id="ARBA00022982"/>
    </source>
</evidence>
<feature type="transmembrane region" description="Helical" evidence="17">
    <location>
        <begin position="323"/>
        <end position="346"/>
    </location>
</feature>
<evidence type="ECO:0000256" key="16">
    <source>
        <dbReference type="ARBA" id="ARBA00049551"/>
    </source>
</evidence>
<comment type="similarity">
    <text evidence="3 17">Belongs to the complex I subunit 4 family.</text>
</comment>
<keyword evidence="12 17" id="KW-0520">NAD</keyword>
<dbReference type="PANTHER" id="PTHR43507:SF20">
    <property type="entry name" value="NADH-UBIQUINONE OXIDOREDUCTASE CHAIN 4"/>
    <property type="match status" value="1"/>
</dbReference>
<evidence type="ECO:0000256" key="2">
    <source>
        <dbReference type="ARBA" id="ARBA00004225"/>
    </source>
</evidence>
<dbReference type="InterPro" id="IPR003918">
    <property type="entry name" value="NADH_UbQ_OxRdtase"/>
</dbReference>
<dbReference type="EC" id="7.1.1.2" evidence="4 17"/>
<dbReference type="PRINTS" id="PR01437">
    <property type="entry name" value="NUOXDRDTASE4"/>
</dbReference>
<name>A0AB74RXM5_9ACAR</name>
<feature type="domain" description="NADH:ubiquinone oxidoreductase chain 4 N-terminal" evidence="19">
    <location>
        <begin position="4"/>
        <end position="93"/>
    </location>
</feature>
<feature type="transmembrane region" description="Helical" evidence="17">
    <location>
        <begin position="130"/>
        <end position="150"/>
    </location>
</feature>
<dbReference type="Pfam" id="PF01059">
    <property type="entry name" value="Oxidored_q5_N"/>
    <property type="match status" value="1"/>
</dbReference>
<evidence type="ECO:0000256" key="11">
    <source>
        <dbReference type="ARBA" id="ARBA00022989"/>
    </source>
</evidence>
<evidence type="ECO:0000256" key="6">
    <source>
        <dbReference type="ARBA" id="ARBA00022448"/>
    </source>
</evidence>
<feature type="transmembrane region" description="Helical" evidence="17">
    <location>
        <begin position="12"/>
        <end position="34"/>
    </location>
</feature>
<dbReference type="GO" id="GO:0008137">
    <property type="term" value="F:NADH dehydrogenase (ubiquinone) activity"/>
    <property type="evidence" value="ECO:0007669"/>
    <property type="project" value="UniProtKB-UniRule"/>
</dbReference>
<dbReference type="GO" id="GO:0048039">
    <property type="term" value="F:ubiquinone binding"/>
    <property type="evidence" value="ECO:0007669"/>
    <property type="project" value="TreeGrafter"/>
</dbReference>
<dbReference type="PANTHER" id="PTHR43507">
    <property type="entry name" value="NADH-UBIQUINONE OXIDOREDUCTASE CHAIN 4"/>
    <property type="match status" value="1"/>
</dbReference>
<feature type="transmembrane region" description="Helical" evidence="17">
    <location>
        <begin position="205"/>
        <end position="227"/>
    </location>
</feature>
<keyword evidence="13 17" id="KW-0830">Ubiquinone</keyword>
<accession>A0AB74RXM5</accession>
<feature type="transmembrane region" description="Helical" evidence="17">
    <location>
        <begin position="99"/>
        <end position="118"/>
    </location>
</feature>
<keyword evidence="14 17" id="KW-0496">Mitochondrion</keyword>
<keyword evidence="7 17" id="KW-0679">Respiratory chain</keyword>
<dbReference type="AlphaFoldDB" id="A0AB74RXM5"/>
<feature type="transmembrane region" description="Helical" evidence="17">
    <location>
        <begin position="411"/>
        <end position="432"/>
    </location>
</feature>
<evidence type="ECO:0000256" key="4">
    <source>
        <dbReference type="ARBA" id="ARBA00012944"/>
    </source>
</evidence>
<evidence type="ECO:0000256" key="14">
    <source>
        <dbReference type="ARBA" id="ARBA00023128"/>
    </source>
</evidence>
<dbReference type="GO" id="GO:0042773">
    <property type="term" value="P:ATP synthesis coupled electron transport"/>
    <property type="evidence" value="ECO:0007669"/>
    <property type="project" value="InterPro"/>
</dbReference>
<evidence type="ECO:0000259" key="19">
    <source>
        <dbReference type="Pfam" id="PF01059"/>
    </source>
</evidence>
<organism evidence="20">
    <name type="scientific">Echinolaelaps echidninus</name>
    <dbReference type="NCBI Taxonomy" id="2759148"/>
    <lineage>
        <taxon>Eukaryota</taxon>
        <taxon>Metazoa</taxon>
        <taxon>Ecdysozoa</taxon>
        <taxon>Arthropoda</taxon>
        <taxon>Chelicerata</taxon>
        <taxon>Arachnida</taxon>
        <taxon>Acari</taxon>
        <taxon>Parasitiformes</taxon>
        <taxon>Mesostigmata</taxon>
        <taxon>Gamasina</taxon>
        <taxon>Dermanyssoidea</taxon>
        <taxon>Laelapidae</taxon>
        <taxon>Echinolaelaps</taxon>
    </lineage>
</organism>
<feature type="transmembrane region" description="Helical" evidence="17">
    <location>
        <begin position="239"/>
        <end position="256"/>
    </location>
</feature>
<evidence type="ECO:0000256" key="8">
    <source>
        <dbReference type="ARBA" id="ARBA00022692"/>
    </source>
</evidence>
<evidence type="ECO:0000256" key="5">
    <source>
        <dbReference type="ARBA" id="ARBA00021006"/>
    </source>
</evidence>
<evidence type="ECO:0000313" key="20">
    <source>
        <dbReference type="EMBL" id="WNY36477.1"/>
    </source>
</evidence>
<comment type="catalytic activity">
    <reaction evidence="16 17">
        <text>a ubiquinone + NADH + 5 H(+)(in) = a ubiquinol + NAD(+) + 4 H(+)(out)</text>
        <dbReference type="Rhea" id="RHEA:29091"/>
        <dbReference type="Rhea" id="RHEA-COMP:9565"/>
        <dbReference type="Rhea" id="RHEA-COMP:9566"/>
        <dbReference type="ChEBI" id="CHEBI:15378"/>
        <dbReference type="ChEBI" id="CHEBI:16389"/>
        <dbReference type="ChEBI" id="CHEBI:17976"/>
        <dbReference type="ChEBI" id="CHEBI:57540"/>
        <dbReference type="ChEBI" id="CHEBI:57945"/>
        <dbReference type="EC" id="7.1.1.2"/>
    </reaction>
</comment>